<dbReference type="Proteomes" id="UP000753908">
    <property type="component" value="Unassembled WGS sequence"/>
</dbReference>
<sequence>MSAVKIQATEYPIHKIFSNDFVFSIPLYQRPYAWTTEQAGELLEDLLTALGNGSEPIDEVNPYFLGSIVLIKGDKPSAEVVDGQQRLTTLTILLAVLRTLVQPEFAADLTDLLYEKPSLLYGTPPRYRLTLAKRNENFFKEYIQDEGGISKLKDLNSKTLSDSRKNIKENSLLFVKELQKLSETQRTRLAQFIIKQCFLVTVSTPDLDSAYRIFSVLNERGLDLSLTDILKAEIIGLIPKPQNEAYTTKWEDTQDKLGREMFQDLFAHIRMIYRKAKLGSSVLKEFREFVRPSDNPQEFINTTLCPLADALNVIKTATYQSDKRAEEVNKLFKQLSRIDNSDWIPPAILYLSRNHNHPDLLVQFFTELDRLAAGLMIRRANINERIERYSRLLTAIEHGEDLYTPDSPLQITSEEKNNILKMLDGDLYLIQKIRLYVLLRLDAALSEGEASYNFSITTVEHVLPQNPASNSMWMKWFPSPEERERYVHRIGNLVLLSSAKNSQAQNYDFELKKQKYFTTKTGVSPFALTTQVLNEQEWTPEVIEQRQKELIGVLKKVWLL</sequence>
<dbReference type="AlphaFoldDB" id="A0A951PKL6"/>
<comment type="caution">
    <text evidence="3">The sequence shown here is derived from an EMBL/GenBank/DDBJ whole genome shotgun (WGS) entry which is preliminary data.</text>
</comment>
<dbReference type="PANTHER" id="PTHR35149:SF2">
    <property type="entry name" value="DUF262 DOMAIN-CONTAINING PROTEIN"/>
    <property type="match status" value="1"/>
</dbReference>
<dbReference type="PANTHER" id="PTHR35149">
    <property type="entry name" value="SLL5132 PROTEIN"/>
    <property type="match status" value="1"/>
</dbReference>
<protein>
    <submittedName>
        <fullName evidence="3">DUF262 domain-containing HNH endonuclease family protein</fullName>
    </submittedName>
</protein>
<keyword evidence="3" id="KW-0540">Nuclease</keyword>
<evidence type="ECO:0000313" key="4">
    <source>
        <dbReference type="Proteomes" id="UP000753908"/>
    </source>
</evidence>
<feature type="domain" description="GmrSD restriction endonucleases C-terminal" evidence="2">
    <location>
        <begin position="432"/>
        <end position="552"/>
    </location>
</feature>
<name>A0A951PKL6_9CYAN</name>
<dbReference type="EMBL" id="JAHHIF010000009">
    <property type="protein sequence ID" value="MBW4544614.1"/>
    <property type="molecule type" value="Genomic_DNA"/>
</dbReference>
<dbReference type="Pfam" id="PF07510">
    <property type="entry name" value="GmrSD_C"/>
    <property type="match status" value="1"/>
</dbReference>
<accession>A0A951PKL6</accession>
<evidence type="ECO:0000259" key="1">
    <source>
        <dbReference type="Pfam" id="PF03235"/>
    </source>
</evidence>
<dbReference type="Pfam" id="PF03235">
    <property type="entry name" value="GmrSD_N"/>
    <property type="match status" value="1"/>
</dbReference>
<gene>
    <name evidence="3" type="ORF">KME25_09235</name>
</gene>
<proteinExistence type="predicted"/>
<evidence type="ECO:0000313" key="3">
    <source>
        <dbReference type="EMBL" id="MBW4544614.1"/>
    </source>
</evidence>
<dbReference type="GO" id="GO:0004519">
    <property type="term" value="F:endonuclease activity"/>
    <property type="evidence" value="ECO:0007669"/>
    <property type="project" value="UniProtKB-KW"/>
</dbReference>
<dbReference type="InterPro" id="IPR011089">
    <property type="entry name" value="GmrSD_C"/>
</dbReference>
<keyword evidence="3" id="KW-0255">Endonuclease</keyword>
<feature type="domain" description="GmrSD restriction endonucleases N-terminal" evidence="1">
    <location>
        <begin position="13"/>
        <end position="234"/>
    </location>
</feature>
<evidence type="ECO:0000259" key="2">
    <source>
        <dbReference type="Pfam" id="PF07510"/>
    </source>
</evidence>
<dbReference type="InterPro" id="IPR004919">
    <property type="entry name" value="GmrSD_N"/>
</dbReference>
<reference evidence="3" key="1">
    <citation type="submission" date="2021-05" db="EMBL/GenBank/DDBJ databases">
        <authorList>
            <person name="Pietrasiak N."/>
            <person name="Ward R."/>
            <person name="Stajich J.E."/>
            <person name="Kurbessoian T."/>
        </authorList>
    </citation>
    <scope>NUCLEOTIDE SEQUENCE</scope>
    <source>
        <strain evidence="3">CPER-KK1</strain>
    </source>
</reference>
<reference evidence="3" key="2">
    <citation type="journal article" date="2022" name="Microbiol. Resour. Announc.">
        <title>Metagenome Sequencing to Explore Phylogenomics of Terrestrial Cyanobacteria.</title>
        <authorList>
            <person name="Ward R.D."/>
            <person name="Stajich J.E."/>
            <person name="Johansen J.R."/>
            <person name="Huntemann M."/>
            <person name="Clum A."/>
            <person name="Foster B."/>
            <person name="Foster B."/>
            <person name="Roux S."/>
            <person name="Palaniappan K."/>
            <person name="Varghese N."/>
            <person name="Mukherjee S."/>
            <person name="Reddy T.B.K."/>
            <person name="Daum C."/>
            <person name="Copeland A."/>
            <person name="Chen I.A."/>
            <person name="Ivanova N.N."/>
            <person name="Kyrpides N.C."/>
            <person name="Shapiro N."/>
            <person name="Eloe-Fadrosh E.A."/>
            <person name="Pietrasiak N."/>
        </authorList>
    </citation>
    <scope>NUCLEOTIDE SEQUENCE</scope>
    <source>
        <strain evidence="3">CPER-KK1</strain>
    </source>
</reference>
<organism evidence="3 4">
    <name type="scientific">Symplocastrum torsivum CPER-KK1</name>
    <dbReference type="NCBI Taxonomy" id="450513"/>
    <lineage>
        <taxon>Bacteria</taxon>
        <taxon>Bacillati</taxon>
        <taxon>Cyanobacteriota</taxon>
        <taxon>Cyanophyceae</taxon>
        <taxon>Oscillatoriophycideae</taxon>
        <taxon>Oscillatoriales</taxon>
        <taxon>Microcoleaceae</taxon>
        <taxon>Symplocastrum</taxon>
    </lineage>
</organism>
<keyword evidence="3" id="KW-0378">Hydrolase</keyword>